<dbReference type="EMBL" id="JAUHHV010000004">
    <property type="protein sequence ID" value="KAK1427500.1"/>
    <property type="molecule type" value="Genomic_DNA"/>
</dbReference>
<organism evidence="8 9">
    <name type="scientific">Tagetes erecta</name>
    <name type="common">African marigold</name>
    <dbReference type="NCBI Taxonomy" id="13708"/>
    <lineage>
        <taxon>Eukaryota</taxon>
        <taxon>Viridiplantae</taxon>
        <taxon>Streptophyta</taxon>
        <taxon>Embryophyta</taxon>
        <taxon>Tracheophyta</taxon>
        <taxon>Spermatophyta</taxon>
        <taxon>Magnoliopsida</taxon>
        <taxon>eudicotyledons</taxon>
        <taxon>Gunneridae</taxon>
        <taxon>Pentapetalae</taxon>
        <taxon>asterids</taxon>
        <taxon>campanulids</taxon>
        <taxon>Asterales</taxon>
        <taxon>Asteraceae</taxon>
        <taxon>Asteroideae</taxon>
        <taxon>Heliantheae alliance</taxon>
        <taxon>Tageteae</taxon>
        <taxon>Tagetes</taxon>
    </lineage>
</organism>
<comment type="subcellular location">
    <subcellularLocation>
        <location evidence="1">Nucleus</location>
    </subcellularLocation>
</comment>
<evidence type="ECO:0000256" key="1">
    <source>
        <dbReference type="ARBA" id="ARBA00004123"/>
    </source>
</evidence>
<dbReference type="InterPro" id="IPR011598">
    <property type="entry name" value="bHLH_dom"/>
</dbReference>
<dbReference type="PANTHER" id="PTHR16223:SF338">
    <property type="entry name" value="TRANSCRIPTION FACTOR RSL2"/>
    <property type="match status" value="1"/>
</dbReference>
<dbReference type="PROSITE" id="PS50888">
    <property type="entry name" value="BHLH"/>
    <property type="match status" value="1"/>
</dbReference>
<feature type="region of interest" description="Disordered" evidence="6">
    <location>
        <begin position="155"/>
        <end position="216"/>
    </location>
</feature>
<feature type="compositionally biased region" description="Basic and acidic residues" evidence="6">
    <location>
        <begin position="190"/>
        <end position="199"/>
    </location>
</feature>
<dbReference type="GO" id="GO:0005634">
    <property type="term" value="C:nucleus"/>
    <property type="evidence" value="ECO:0007669"/>
    <property type="project" value="UniProtKB-SubCell"/>
</dbReference>
<evidence type="ECO:0000256" key="3">
    <source>
        <dbReference type="ARBA" id="ARBA00023125"/>
    </source>
</evidence>
<keyword evidence="4" id="KW-0804">Transcription</keyword>
<evidence type="ECO:0000256" key="6">
    <source>
        <dbReference type="SAM" id="MobiDB-lite"/>
    </source>
</evidence>
<dbReference type="InterPro" id="IPR045843">
    <property type="entry name" value="IND-like"/>
</dbReference>
<evidence type="ECO:0000313" key="8">
    <source>
        <dbReference type="EMBL" id="KAK1427500.1"/>
    </source>
</evidence>
<dbReference type="CDD" id="cd11454">
    <property type="entry name" value="bHLH_AtIND_like"/>
    <property type="match status" value="1"/>
</dbReference>
<dbReference type="SMART" id="SM00353">
    <property type="entry name" value="HLH"/>
    <property type="match status" value="1"/>
</dbReference>
<dbReference type="Gene3D" id="4.10.280.10">
    <property type="entry name" value="Helix-loop-helix DNA-binding domain"/>
    <property type="match status" value="1"/>
</dbReference>
<keyword evidence="5" id="KW-0539">Nucleus</keyword>
<proteinExistence type="predicted"/>
<evidence type="ECO:0000256" key="5">
    <source>
        <dbReference type="ARBA" id="ARBA00023242"/>
    </source>
</evidence>
<dbReference type="GO" id="GO:0046983">
    <property type="term" value="F:protein dimerization activity"/>
    <property type="evidence" value="ECO:0007669"/>
    <property type="project" value="InterPro"/>
</dbReference>
<gene>
    <name evidence="8" type="ORF">QVD17_16186</name>
</gene>
<evidence type="ECO:0000256" key="2">
    <source>
        <dbReference type="ARBA" id="ARBA00023015"/>
    </source>
</evidence>
<feature type="compositionally biased region" description="Low complexity" evidence="6">
    <location>
        <begin position="201"/>
        <end position="216"/>
    </location>
</feature>
<name>A0AAD8NTA0_TARER</name>
<keyword evidence="9" id="KW-1185">Reference proteome</keyword>
<dbReference type="InterPro" id="IPR036638">
    <property type="entry name" value="HLH_DNA-bd_sf"/>
</dbReference>
<sequence>MESFGNFFDEEWHNLDKMFTTDEGLGFSVHECSDQFVADNEHLINVSDSVNPSFYHFFSQENSFSSSDASNDTLSILYPNHDSFPFCPSSIVPQLSTDFYDQSLQFRMMNAIDNTSPTTHSFSEGNLYLTQMENPLVSSRETALKRKLETPKLPDVVDDEVNNAETDKNPKKRIRVSRDNKNKKNVQPKKNNDTEEKIQKSNGRSSSSCSSNDDLSLSQDLNVASNLNGKTRASRGTATDPQSLYARKRRERINERLRILQNLIPNGTKVDISTMLEEAVEYVKFLKVQIQLLSSDDMWMYAPIAYNGMDMGLYQNISKNLPK</sequence>
<evidence type="ECO:0000256" key="4">
    <source>
        <dbReference type="ARBA" id="ARBA00023163"/>
    </source>
</evidence>
<feature type="domain" description="BHLH" evidence="7">
    <location>
        <begin position="237"/>
        <end position="286"/>
    </location>
</feature>
<dbReference type="GO" id="GO:0000981">
    <property type="term" value="F:DNA-binding transcription factor activity, RNA polymerase II-specific"/>
    <property type="evidence" value="ECO:0007669"/>
    <property type="project" value="TreeGrafter"/>
</dbReference>
<dbReference type="SUPFAM" id="SSF47459">
    <property type="entry name" value="HLH, helix-loop-helix DNA-binding domain"/>
    <property type="match status" value="1"/>
</dbReference>
<dbReference type="AlphaFoldDB" id="A0AAD8NTA0"/>
<dbReference type="FunFam" id="4.10.280.10:FF:000022">
    <property type="entry name" value="Basic helix-loop-helix transcription factor"/>
    <property type="match status" value="1"/>
</dbReference>
<comment type="caution">
    <text evidence="8">The sequence shown here is derived from an EMBL/GenBank/DDBJ whole genome shotgun (WGS) entry which is preliminary data.</text>
</comment>
<reference evidence="8" key="1">
    <citation type="journal article" date="2023" name="bioRxiv">
        <title>Improved chromosome-level genome assembly for marigold (Tagetes erecta).</title>
        <authorList>
            <person name="Jiang F."/>
            <person name="Yuan L."/>
            <person name="Wang S."/>
            <person name="Wang H."/>
            <person name="Xu D."/>
            <person name="Wang A."/>
            <person name="Fan W."/>
        </authorList>
    </citation>
    <scope>NUCLEOTIDE SEQUENCE</scope>
    <source>
        <strain evidence="8">WSJ</strain>
        <tissue evidence="8">Leaf</tissue>
    </source>
</reference>
<dbReference type="Proteomes" id="UP001229421">
    <property type="component" value="Unassembled WGS sequence"/>
</dbReference>
<protein>
    <recommendedName>
        <fullName evidence="7">BHLH domain-containing protein</fullName>
    </recommendedName>
</protein>
<evidence type="ECO:0000313" key="9">
    <source>
        <dbReference type="Proteomes" id="UP001229421"/>
    </source>
</evidence>
<dbReference type="Pfam" id="PF00010">
    <property type="entry name" value="HLH"/>
    <property type="match status" value="1"/>
</dbReference>
<evidence type="ECO:0000259" key="7">
    <source>
        <dbReference type="PROSITE" id="PS50888"/>
    </source>
</evidence>
<accession>A0AAD8NTA0</accession>
<keyword evidence="2" id="KW-0805">Transcription regulation</keyword>
<dbReference type="GO" id="GO:0048766">
    <property type="term" value="P:root hair initiation"/>
    <property type="evidence" value="ECO:0007669"/>
    <property type="project" value="UniProtKB-ARBA"/>
</dbReference>
<dbReference type="PANTHER" id="PTHR16223">
    <property type="entry name" value="TRANSCRIPTION FACTOR BHLH83-RELATED"/>
    <property type="match status" value="1"/>
</dbReference>
<keyword evidence="3" id="KW-0238">DNA-binding</keyword>
<dbReference type="GO" id="GO:0000978">
    <property type="term" value="F:RNA polymerase II cis-regulatory region sequence-specific DNA binding"/>
    <property type="evidence" value="ECO:0007669"/>
    <property type="project" value="TreeGrafter"/>
</dbReference>